<proteinExistence type="predicted"/>
<feature type="compositionally biased region" description="Basic residues" evidence="1">
    <location>
        <begin position="129"/>
        <end position="139"/>
    </location>
</feature>
<gene>
    <name evidence="2" type="ORF">AVDCRST_MAG28-1793</name>
</gene>
<dbReference type="EMBL" id="CADCVE010000001">
    <property type="protein sequence ID" value="CAA9435419.1"/>
    <property type="molecule type" value="Genomic_DNA"/>
</dbReference>
<evidence type="ECO:0000256" key="1">
    <source>
        <dbReference type="SAM" id="MobiDB-lite"/>
    </source>
</evidence>
<evidence type="ECO:0000313" key="2">
    <source>
        <dbReference type="EMBL" id="CAA9435419.1"/>
    </source>
</evidence>
<dbReference type="AlphaFoldDB" id="A0A6J4QB95"/>
<feature type="non-terminal residue" evidence="2">
    <location>
        <position position="146"/>
    </location>
</feature>
<feature type="non-terminal residue" evidence="2">
    <location>
        <position position="1"/>
    </location>
</feature>
<feature type="region of interest" description="Disordered" evidence="1">
    <location>
        <begin position="63"/>
        <end position="146"/>
    </location>
</feature>
<accession>A0A6J4QB95</accession>
<sequence length="146" mass="14935">GRAAAEAAVPDRPADNSTAGGYTGRDSGAGAEEGVAEWGAAWADILGAGVGACVVDAGERLSTYGSDGIREGGRSAGGGEEPGRGRGGEVRGKAHGAFGTGEDPGSSERWYWDAGPNRGRPRNIGWKIRGGHSRWRGRAGRRDGQM</sequence>
<reference evidence="2" key="1">
    <citation type="submission" date="2020-02" db="EMBL/GenBank/DDBJ databases">
        <authorList>
            <person name="Meier V. D."/>
        </authorList>
    </citation>
    <scope>NUCLEOTIDE SEQUENCE</scope>
    <source>
        <strain evidence="2">AVDCRST_MAG28</strain>
    </source>
</reference>
<feature type="region of interest" description="Disordered" evidence="1">
    <location>
        <begin position="1"/>
        <end position="31"/>
    </location>
</feature>
<name>A0A6J4QB95_9ACTN</name>
<organism evidence="2">
    <name type="scientific">uncultured Rubrobacteraceae bacterium</name>
    <dbReference type="NCBI Taxonomy" id="349277"/>
    <lineage>
        <taxon>Bacteria</taxon>
        <taxon>Bacillati</taxon>
        <taxon>Actinomycetota</taxon>
        <taxon>Rubrobacteria</taxon>
        <taxon>Rubrobacterales</taxon>
        <taxon>Rubrobacteraceae</taxon>
        <taxon>environmental samples</taxon>
    </lineage>
</organism>
<feature type="compositionally biased region" description="Low complexity" evidence="1">
    <location>
        <begin position="1"/>
        <end position="11"/>
    </location>
</feature>
<protein>
    <submittedName>
        <fullName evidence="2">Uncharacterized protein</fullName>
    </submittedName>
</protein>
<feature type="compositionally biased region" description="Basic and acidic residues" evidence="1">
    <location>
        <begin position="81"/>
        <end position="92"/>
    </location>
</feature>